<dbReference type="GO" id="GO:0006783">
    <property type="term" value="P:heme biosynthetic process"/>
    <property type="evidence" value="ECO:0007669"/>
    <property type="project" value="UniProtKB-UniRule"/>
</dbReference>
<dbReference type="SUPFAM" id="SSF54373">
    <property type="entry name" value="FAD-linked reductases, C-terminal domain"/>
    <property type="match status" value="1"/>
</dbReference>
<keyword evidence="8 12" id="KW-0285">Flavoprotein</keyword>
<proteinExistence type="inferred from homology"/>
<name>A0A543PE61_9ACTN</name>
<dbReference type="Gene3D" id="3.90.660.20">
    <property type="entry name" value="Protoporphyrinogen oxidase, mitochondrial, domain 2"/>
    <property type="match status" value="1"/>
</dbReference>
<comment type="cofactor">
    <cofactor evidence="2 12">
        <name>FAD</name>
        <dbReference type="ChEBI" id="CHEBI:57692"/>
    </cofactor>
</comment>
<evidence type="ECO:0000256" key="1">
    <source>
        <dbReference type="ARBA" id="ARBA00001755"/>
    </source>
</evidence>
<dbReference type="SUPFAM" id="SSF51905">
    <property type="entry name" value="FAD/NAD(P)-binding domain"/>
    <property type="match status" value="1"/>
</dbReference>
<accession>A0A543PE61</accession>
<evidence type="ECO:0000256" key="3">
    <source>
        <dbReference type="ARBA" id="ARBA00002185"/>
    </source>
</evidence>
<dbReference type="InterPro" id="IPR004572">
    <property type="entry name" value="Protoporphyrinogen_oxidase"/>
</dbReference>
<dbReference type="EC" id="1.3.3.15" evidence="6 12"/>
<protein>
    <recommendedName>
        <fullName evidence="7 12">Coproporphyrinogen III oxidase</fullName>
        <ecNumber evidence="6 12">1.3.3.15</ecNumber>
    </recommendedName>
</protein>
<evidence type="ECO:0000256" key="10">
    <source>
        <dbReference type="ARBA" id="ARBA00023002"/>
    </source>
</evidence>
<reference evidence="14 15" key="1">
    <citation type="submission" date="2019-06" db="EMBL/GenBank/DDBJ databases">
        <title>Sequencing the genomes of 1000 actinobacteria strains.</title>
        <authorList>
            <person name="Klenk H.-P."/>
        </authorList>
    </citation>
    <scope>NUCLEOTIDE SEQUENCE [LARGE SCALE GENOMIC DNA]</scope>
    <source>
        <strain evidence="14 15">DSM 46837</strain>
    </source>
</reference>
<keyword evidence="9 12" id="KW-0274">FAD</keyword>
<keyword evidence="10 12" id="KW-0560">Oxidoreductase</keyword>
<keyword evidence="12" id="KW-0963">Cytoplasm</keyword>
<dbReference type="EMBL" id="VFQE01000001">
    <property type="protein sequence ID" value="TQN42337.1"/>
    <property type="molecule type" value="Genomic_DNA"/>
</dbReference>
<organism evidence="14 15">
    <name type="scientific">Blastococcus colisei</name>
    <dbReference type="NCBI Taxonomy" id="1564162"/>
    <lineage>
        <taxon>Bacteria</taxon>
        <taxon>Bacillati</taxon>
        <taxon>Actinomycetota</taxon>
        <taxon>Actinomycetes</taxon>
        <taxon>Geodermatophilales</taxon>
        <taxon>Geodermatophilaceae</taxon>
        <taxon>Blastococcus</taxon>
    </lineage>
</organism>
<dbReference type="PANTHER" id="PTHR42923:SF3">
    <property type="entry name" value="PROTOPORPHYRINOGEN OXIDASE"/>
    <property type="match status" value="1"/>
</dbReference>
<keyword evidence="15" id="KW-1185">Reference proteome</keyword>
<dbReference type="InterPro" id="IPR002937">
    <property type="entry name" value="Amino_oxidase"/>
</dbReference>
<evidence type="ECO:0000256" key="2">
    <source>
        <dbReference type="ARBA" id="ARBA00001974"/>
    </source>
</evidence>
<dbReference type="PANTHER" id="PTHR42923">
    <property type="entry name" value="PROTOPORPHYRINOGEN OXIDASE"/>
    <property type="match status" value="1"/>
</dbReference>
<evidence type="ECO:0000256" key="9">
    <source>
        <dbReference type="ARBA" id="ARBA00022827"/>
    </source>
</evidence>
<evidence type="ECO:0000256" key="6">
    <source>
        <dbReference type="ARBA" id="ARBA00012402"/>
    </source>
</evidence>
<dbReference type="AlphaFoldDB" id="A0A543PE61"/>
<evidence type="ECO:0000256" key="12">
    <source>
        <dbReference type="RuleBase" id="RU364052"/>
    </source>
</evidence>
<evidence type="ECO:0000259" key="13">
    <source>
        <dbReference type="Pfam" id="PF01593"/>
    </source>
</evidence>
<evidence type="ECO:0000256" key="7">
    <source>
        <dbReference type="ARBA" id="ARBA00019046"/>
    </source>
</evidence>
<sequence>MTPSRPTTPANPRRLVVVGAGITGLAAAFEWRRRRPDDEIIVLEAGDRIGGKLHRIELAGHWYDTGPEAVLARVPEAVRLIADLGLADRLVAPATTQASVVLPDGRHPLPPGTVLGVPASADGLDGILSPDGVARVRAEAELPELALDGDVAVGALLRARLGDEVVDRLVEPLLGGVYAGRADELSLAATMPALAAHLPATGSVLAAAAASRDAGARSRGDADGPVFATVSDGIGSLPDALVAASRAVVRLRTPAHGLRRAAAGLELSVGPAAAPELLTADAVLVTAPAQKAARLLGELAPDAVEPLQGIPYASMAVVAMAFPAQDLDAGSGLLVPPVTGRLVKGVTVSSSKWPHLAGGPALLVRSSVGRFRDEAELQRSDEDLTAAVVSDVADLLGLDRPEPLETRIVRWGGGLPQYLVGHPARVDAVRAAVSAVPGLAIAGAAFRGVGVPACIRDAQHAVDALL</sequence>
<dbReference type="Gene3D" id="3.50.50.60">
    <property type="entry name" value="FAD/NAD(P)-binding domain"/>
    <property type="match status" value="1"/>
</dbReference>
<dbReference type="GO" id="GO:0005737">
    <property type="term" value="C:cytoplasm"/>
    <property type="evidence" value="ECO:0007669"/>
    <property type="project" value="UniProtKB-SubCell"/>
</dbReference>
<evidence type="ECO:0000313" key="14">
    <source>
        <dbReference type="EMBL" id="TQN42337.1"/>
    </source>
</evidence>
<feature type="domain" description="Amine oxidase" evidence="13">
    <location>
        <begin position="22"/>
        <end position="466"/>
    </location>
</feature>
<comment type="pathway">
    <text evidence="4 12">Porphyrin-containing compound metabolism; protoheme biosynthesis.</text>
</comment>
<evidence type="ECO:0000256" key="8">
    <source>
        <dbReference type="ARBA" id="ARBA00022630"/>
    </source>
</evidence>
<evidence type="ECO:0000256" key="5">
    <source>
        <dbReference type="ARBA" id="ARBA00008310"/>
    </source>
</evidence>
<dbReference type="Proteomes" id="UP000319865">
    <property type="component" value="Unassembled WGS sequence"/>
</dbReference>
<dbReference type="RefSeq" id="WP_142024969.1">
    <property type="nucleotide sequence ID" value="NZ_VFQE01000001.1"/>
</dbReference>
<comment type="catalytic activity">
    <reaction evidence="1">
        <text>coproporphyrinogen III + 3 O2 = coproporphyrin III + 3 H2O2</text>
        <dbReference type="Rhea" id="RHEA:43436"/>
        <dbReference type="ChEBI" id="CHEBI:15379"/>
        <dbReference type="ChEBI" id="CHEBI:16240"/>
        <dbReference type="ChEBI" id="CHEBI:57309"/>
        <dbReference type="ChEBI" id="CHEBI:131725"/>
        <dbReference type="EC" id="1.3.3.15"/>
    </reaction>
    <physiologicalReaction direction="left-to-right" evidence="1">
        <dbReference type="Rhea" id="RHEA:43437"/>
    </physiologicalReaction>
</comment>
<dbReference type="Pfam" id="PF01593">
    <property type="entry name" value="Amino_oxidase"/>
    <property type="match status" value="1"/>
</dbReference>
<dbReference type="Gene3D" id="1.10.3110.10">
    <property type="entry name" value="protoporphyrinogen ix oxidase, domain 3"/>
    <property type="match status" value="1"/>
</dbReference>
<dbReference type="InterPro" id="IPR050464">
    <property type="entry name" value="Zeta_carotene_desat/Oxidored"/>
</dbReference>
<gene>
    <name evidence="14" type="ORF">FHU33_1734</name>
</gene>
<evidence type="ECO:0000313" key="15">
    <source>
        <dbReference type="Proteomes" id="UP000319865"/>
    </source>
</evidence>
<comment type="caution">
    <text evidence="14">The sequence shown here is derived from an EMBL/GenBank/DDBJ whole genome shotgun (WGS) entry which is preliminary data.</text>
</comment>
<dbReference type="OrthoDB" id="3450553at2"/>
<comment type="function">
    <text evidence="3 12">Involved in coproporphyrin-dependent heme b biosynthesis. Catalyzes the oxidation of coproporphyrinogen III to coproporphyrin III.</text>
</comment>
<evidence type="ECO:0000256" key="11">
    <source>
        <dbReference type="ARBA" id="ARBA00023133"/>
    </source>
</evidence>
<dbReference type="UniPathway" id="UPA00252"/>
<dbReference type="InterPro" id="IPR036188">
    <property type="entry name" value="FAD/NAD-bd_sf"/>
</dbReference>
<evidence type="ECO:0000256" key="4">
    <source>
        <dbReference type="ARBA" id="ARBA00004744"/>
    </source>
</evidence>
<comment type="subcellular location">
    <subcellularLocation>
        <location evidence="12">Cytoplasm</location>
    </subcellularLocation>
</comment>
<dbReference type="GO" id="GO:0004729">
    <property type="term" value="F:oxygen-dependent protoporphyrinogen oxidase activity"/>
    <property type="evidence" value="ECO:0007669"/>
    <property type="project" value="UniProtKB-UniRule"/>
</dbReference>
<dbReference type="NCBIfam" id="TIGR00562">
    <property type="entry name" value="proto_IX_ox"/>
    <property type="match status" value="1"/>
</dbReference>
<comment type="similarity">
    <text evidence="5 12">Belongs to the protoporphyrinogen/coproporphyrinogen oxidase family. Coproporphyrinogen III oxidase subfamily.</text>
</comment>
<keyword evidence="11 12" id="KW-0350">Heme biosynthesis</keyword>